<keyword evidence="3" id="KW-1185">Reference proteome</keyword>
<evidence type="ECO:0000256" key="1">
    <source>
        <dbReference type="SAM" id="Phobius"/>
    </source>
</evidence>
<proteinExistence type="predicted"/>
<dbReference type="Pfam" id="PF15980">
    <property type="entry name" value="ComGF"/>
    <property type="match status" value="1"/>
</dbReference>
<name>A0A4R6BM74_9STAP</name>
<keyword evidence="1" id="KW-0812">Transmembrane</keyword>
<evidence type="ECO:0000313" key="3">
    <source>
        <dbReference type="Proteomes" id="UP000295328"/>
    </source>
</evidence>
<protein>
    <recommendedName>
        <fullName evidence="4">Prepilin-type N-terminal cleavage/methylation domain-containing protein</fullName>
    </recommendedName>
</protein>
<evidence type="ECO:0000313" key="2">
    <source>
        <dbReference type="EMBL" id="TDM02919.1"/>
    </source>
</evidence>
<accession>A0A4R6BM74</accession>
<sequence>MKYSGSCVHSRDVSLNEGFTLIEMLLNLAIAVTLISIFPLIISNIANFKAISSDNNDINVELCLRDILSETRQMSLAIEGGSLIGTDNSTHKTYSYSFHQLRLVRKVDGSGYIILLEQVKNARFFKENNHFYIQLEWKDKWRMKNEKFQIR</sequence>
<dbReference type="AlphaFoldDB" id="A0A4R6BM74"/>
<dbReference type="EMBL" id="SCWE01000001">
    <property type="protein sequence ID" value="TDM02919.1"/>
    <property type="molecule type" value="Genomic_DNA"/>
</dbReference>
<dbReference type="RefSeq" id="WP_133429007.1">
    <property type="nucleotide sequence ID" value="NZ_BMCC01000002.1"/>
</dbReference>
<dbReference type="Proteomes" id="UP000295328">
    <property type="component" value="Unassembled WGS sequence"/>
</dbReference>
<organism evidence="2 3">
    <name type="scientific">Macrococcus hajekii</name>
    <dbReference type="NCBI Taxonomy" id="198482"/>
    <lineage>
        <taxon>Bacteria</taxon>
        <taxon>Bacillati</taxon>
        <taxon>Bacillota</taxon>
        <taxon>Bacilli</taxon>
        <taxon>Bacillales</taxon>
        <taxon>Staphylococcaceae</taxon>
        <taxon>Macrococcus</taxon>
    </lineage>
</organism>
<comment type="caution">
    <text evidence="2">The sequence shown here is derived from an EMBL/GenBank/DDBJ whole genome shotgun (WGS) entry which is preliminary data.</text>
</comment>
<feature type="transmembrane region" description="Helical" evidence="1">
    <location>
        <begin position="20"/>
        <end position="42"/>
    </location>
</feature>
<evidence type="ECO:0008006" key="4">
    <source>
        <dbReference type="Google" id="ProtNLM"/>
    </source>
</evidence>
<dbReference type="OrthoDB" id="2418019at2"/>
<keyword evidence="1" id="KW-1133">Transmembrane helix</keyword>
<dbReference type="InterPro" id="IPR016977">
    <property type="entry name" value="ComGF"/>
</dbReference>
<gene>
    <name evidence="2" type="ORF">ERX37_02190</name>
</gene>
<reference evidence="2 3" key="1">
    <citation type="submission" date="2019-01" db="EMBL/GenBank/DDBJ databases">
        <title>Draft genome sequences of the type strains of six Macrococcus species.</title>
        <authorList>
            <person name="Mazhar S."/>
            <person name="Altermann E."/>
            <person name="Hill C."/>
            <person name="Mcauliffe O."/>
        </authorList>
    </citation>
    <scope>NUCLEOTIDE SEQUENCE [LARGE SCALE GENOMIC DNA]</scope>
    <source>
        <strain evidence="2 3">CCM4809</strain>
    </source>
</reference>
<keyword evidence="1" id="KW-0472">Membrane</keyword>